<evidence type="ECO:0000313" key="2">
    <source>
        <dbReference type="Proteomes" id="UP000091926"/>
    </source>
</evidence>
<dbReference type="InterPro" id="IPR036287">
    <property type="entry name" value="Rv1873-like_sf"/>
</dbReference>
<dbReference type="SUPFAM" id="SSF140736">
    <property type="entry name" value="Rv1873-like"/>
    <property type="match status" value="1"/>
</dbReference>
<dbReference type="Gene3D" id="1.25.40.380">
    <property type="entry name" value="Protein of unknown function DUF1810"/>
    <property type="match status" value="1"/>
</dbReference>
<accession>A0A193GKE7</accession>
<organism evidence="1 2">
    <name type="scientific">Bordetella flabilis</name>
    <dbReference type="NCBI Taxonomy" id="463014"/>
    <lineage>
        <taxon>Bacteria</taxon>
        <taxon>Pseudomonadati</taxon>
        <taxon>Pseudomonadota</taxon>
        <taxon>Betaproteobacteria</taxon>
        <taxon>Burkholderiales</taxon>
        <taxon>Alcaligenaceae</taxon>
        <taxon>Bordetella</taxon>
    </lineage>
</organism>
<reference evidence="1 2" key="1">
    <citation type="submission" date="2016-06" db="EMBL/GenBank/DDBJ databases">
        <title>Complete genome sequences of Bordetella bronchialis and Bordetella flabilis.</title>
        <authorList>
            <person name="LiPuma J.J."/>
            <person name="Spilker T."/>
        </authorList>
    </citation>
    <scope>NUCLEOTIDE SEQUENCE [LARGE SCALE GENOMIC DNA]</scope>
    <source>
        <strain evidence="1 2">AU10664</strain>
    </source>
</reference>
<gene>
    <name evidence="1" type="ORF">BAU07_17590</name>
</gene>
<evidence type="ECO:0000313" key="1">
    <source>
        <dbReference type="EMBL" id="ANN80572.1"/>
    </source>
</evidence>
<sequence>MNDPYGLQRFVMAQDPVFDAVCAELAAGRKRSHWMWFVFPQIQGLGRSEMARRYGISCLDEAKAYLRHPVLGQRLRHACALAAGVPDGAAADIFGPVDAVKFRSSLTLFTWAAPDEAIFRSCLDRFFDGQADPLTLSRL</sequence>
<dbReference type="AlphaFoldDB" id="A0A193GKE7"/>
<dbReference type="Pfam" id="PF08837">
    <property type="entry name" value="DUF1810"/>
    <property type="match status" value="1"/>
</dbReference>
<keyword evidence="2" id="KW-1185">Reference proteome</keyword>
<proteinExistence type="predicted"/>
<dbReference type="EMBL" id="CP016172">
    <property type="protein sequence ID" value="ANN80572.1"/>
    <property type="molecule type" value="Genomic_DNA"/>
</dbReference>
<name>A0A193GKE7_9BORD</name>
<dbReference type="PIRSF" id="PIRSF008546">
    <property type="entry name" value="UCP008546"/>
    <property type="match status" value="1"/>
</dbReference>
<dbReference type="Proteomes" id="UP000091926">
    <property type="component" value="Chromosome"/>
</dbReference>
<dbReference type="STRING" id="463014.BAU07_17590"/>
<dbReference type="KEGG" id="bfz:BAU07_17590"/>
<dbReference type="OrthoDB" id="9801870at2"/>
<protein>
    <submittedName>
        <fullName evidence="1">Calpastatin</fullName>
    </submittedName>
</protein>
<dbReference type="RefSeq" id="WP_066665519.1">
    <property type="nucleotide sequence ID" value="NZ_CBCSCL010000004.1"/>
</dbReference>
<dbReference type="InterPro" id="IPR014937">
    <property type="entry name" value="DUF1810"/>
</dbReference>